<keyword evidence="3 4" id="KW-0560">Oxidoreductase</keyword>
<dbReference type="PANTHER" id="PTHR21708:SF26">
    <property type="entry name" value="2-DEHYDROPANTOATE 2-REDUCTASE"/>
    <property type="match status" value="1"/>
</dbReference>
<keyword evidence="4" id="KW-0566">Pantothenate biosynthesis</keyword>
<evidence type="ECO:0000256" key="1">
    <source>
        <dbReference type="ARBA" id="ARBA00007870"/>
    </source>
</evidence>
<gene>
    <name evidence="7" type="ORF">SAMN05216249_102196</name>
</gene>
<dbReference type="Gene3D" id="3.40.50.720">
    <property type="entry name" value="NAD(P)-binding Rossmann-like Domain"/>
    <property type="match status" value="1"/>
</dbReference>
<evidence type="ECO:0000259" key="5">
    <source>
        <dbReference type="Pfam" id="PF02558"/>
    </source>
</evidence>
<dbReference type="InterPro" id="IPR051402">
    <property type="entry name" value="KPR-Related"/>
</dbReference>
<evidence type="ECO:0000259" key="6">
    <source>
        <dbReference type="Pfam" id="PF08546"/>
    </source>
</evidence>
<proteinExistence type="inferred from homology"/>
<dbReference type="Proteomes" id="UP000198838">
    <property type="component" value="Unassembled WGS sequence"/>
</dbReference>
<comment type="function">
    <text evidence="4">Catalyzes the NADPH-dependent reduction of ketopantoate into pantoic acid.</text>
</comment>
<sequence>MTEIKKVVLVGAGTIGSYFSPRLYNWMDEGEFYVLSSGQKKERIENHGLMINGLTYKFPIITPEDKSFYADLVIIAVRGTNFTVALKEIANIIGPETIILPALNGVDIEERVGNVYGFEHLLYSYMDMFVNIKNGHYDFDPSKSMVHFGEEINESYSEKVLLVKKLFDKCHIKYKIDRDMKHGIWKKFIETIGSSMTGAVVGVSTGAISRSSHANFIRKNIMQETLLIAQALNVNINKKDLADIETELSKVSNYDNRPLTLQDLDNHRNTDVELYAGAILKLGKKLKVSTPYNEMAYHIIKAFEEKNSGIL</sequence>
<dbReference type="RefSeq" id="WP_092870292.1">
    <property type="nucleotide sequence ID" value="NZ_FOJY01000002.1"/>
</dbReference>
<comment type="catalytic activity">
    <reaction evidence="4">
        <text>(R)-pantoate + NADP(+) = 2-dehydropantoate + NADPH + H(+)</text>
        <dbReference type="Rhea" id="RHEA:16233"/>
        <dbReference type="ChEBI" id="CHEBI:11561"/>
        <dbReference type="ChEBI" id="CHEBI:15378"/>
        <dbReference type="ChEBI" id="CHEBI:15980"/>
        <dbReference type="ChEBI" id="CHEBI:57783"/>
        <dbReference type="ChEBI" id="CHEBI:58349"/>
        <dbReference type="EC" id="1.1.1.169"/>
    </reaction>
</comment>
<evidence type="ECO:0000313" key="7">
    <source>
        <dbReference type="EMBL" id="SFA79822.1"/>
    </source>
</evidence>
<comment type="similarity">
    <text evidence="1 4">Belongs to the ketopantoate reductase family.</text>
</comment>
<keyword evidence="8" id="KW-1185">Reference proteome</keyword>
<dbReference type="Pfam" id="PF08546">
    <property type="entry name" value="ApbA_C"/>
    <property type="match status" value="1"/>
</dbReference>
<evidence type="ECO:0000256" key="2">
    <source>
        <dbReference type="ARBA" id="ARBA00022857"/>
    </source>
</evidence>
<reference evidence="7 8" key="1">
    <citation type="submission" date="2016-10" db="EMBL/GenBank/DDBJ databases">
        <authorList>
            <person name="de Groot N.N."/>
        </authorList>
    </citation>
    <scope>NUCLEOTIDE SEQUENCE [LARGE SCALE GENOMIC DNA]</scope>
    <source>
        <strain evidence="7 8">DSM 5522</strain>
    </source>
</reference>
<dbReference type="Gene3D" id="1.10.1040.10">
    <property type="entry name" value="N-(1-d-carboxylethyl)-l-norvaline Dehydrogenase, domain 2"/>
    <property type="match status" value="1"/>
</dbReference>
<dbReference type="EMBL" id="FOJY01000002">
    <property type="protein sequence ID" value="SFA79822.1"/>
    <property type="molecule type" value="Genomic_DNA"/>
</dbReference>
<feature type="domain" description="Ketopantoate reductase N-terminal" evidence="5">
    <location>
        <begin position="8"/>
        <end position="137"/>
    </location>
</feature>
<dbReference type="InterPro" id="IPR013332">
    <property type="entry name" value="KPR_N"/>
</dbReference>
<comment type="pathway">
    <text evidence="4">Cofactor biosynthesis; (R)-pantothenate biosynthesis; (R)-pantoate from 3-methyl-2-oxobutanoate: step 2/2.</text>
</comment>
<dbReference type="GO" id="GO:0008677">
    <property type="term" value="F:2-dehydropantoate 2-reductase activity"/>
    <property type="evidence" value="ECO:0007669"/>
    <property type="project" value="UniProtKB-EC"/>
</dbReference>
<keyword evidence="2 4" id="KW-0521">NADP</keyword>
<accession>A0A1I0VU42</accession>
<dbReference type="EC" id="1.1.1.169" evidence="4"/>
<dbReference type="OrthoDB" id="9793586at2"/>
<name>A0A1I0VU42_9FIRM</name>
<dbReference type="GO" id="GO:0005737">
    <property type="term" value="C:cytoplasm"/>
    <property type="evidence" value="ECO:0007669"/>
    <property type="project" value="TreeGrafter"/>
</dbReference>
<evidence type="ECO:0000256" key="4">
    <source>
        <dbReference type="RuleBase" id="RU362068"/>
    </source>
</evidence>
<dbReference type="UniPathway" id="UPA00028">
    <property type="reaction ID" value="UER00004"/>
</dbReference>
<organism evidence="7 8">
    <name type="scientific">Acetitomaculum ruminis DSM 5522</name>
    <dbReference type="NCBI Taxonomy" id="1120918"/>
    <lineage>
        <taxon>Bacteria</taxon>
        <taxon>Bacillati</taxon>
        <taxon>Bacillota</taxon>
        <taxon>Clostridia</taxon>
        <taxon>Lachnospirales</taxon>
        <taxon>Lachnospiraceae</taxon>
        <taxon>Acetitomaculum</taxon>
    </lineage>
</organism>
<dbReference type="AlphaFoldDB" id="A0A1I0VU42"/>
<dbReference type="GO" id="GO:0015940">
    <property type="term" value="P:pantothenate biosynthetic process"/>
    <property type="evidence" value="ECO:0007669"/>
    <property type="project" value="UniProtKB-UniPathway"/>
</dbReference>
<dbReference type="InterPro" id="IPR036291">
    <property type="entry name" value="NAD(P)-bd_dom_sf"/>
</dbReference>
<feature type="domain" description="Ketopantoate reductase C-terminal" evidence="6">
    <location>
        <begin position="179"/>
        <end position="303"/>
    </location>
</feature>
<dbReference type="Pfam" id="PF02558">
    <property type="entry name" value="ApbA"/>
    <property type="match status" value="1"/>
</dbReference>
<evidence type="ECO:0000256" key="3">
    <source>
        <dbReference type="ARBA" id="ARBA00023002"/>
    </source>
</evidence>
<dbReference type="InterPro" id="IPR003710">
    <property type="entry name" value="ApbA"/>
</dbReference>
<dbReference type="SUPFAM" id="SSF51735">
    <property type="entry name" value="NAD(P)-binding Rossmann-fold domains"/>
    <property type="match status" value="1"/>
</dbReference>
<dbReference type="InterPro" id="IPR013752">
    <property type="entry name" value="KPA_reductase"/>
</dbReference>
<protein>
    <recommendedName>
        <fullName evidence="4">2-dehydropantoate 2-reductase</fullName>
        <ecNumber evidence="4">1.1.1.169</ecNumber>
    </recommendedName>
    <alternativeName>
        <fullName evidence="4">Ketopantoate reductase</fullName>
    </alternativeName>
</protein>
<dbReference type="InterPro" id="IPR008927">
    <property type="entry name" value="6-PGluconate_DH-like_C_sf"/>
</dbReference>
<evidence type="ECO:0000313" key="8">
    <source>
        <dbReference type="Proteomes" id="UP000198838"/>
    </source>
</evidence>
<dbReference type="STRING" id="1120918.SAMN05216249_102196"/>
<dbReference type="SUPFAM" id="SSF48179">
    <property type="entry name" value="6-phosphogluconate dehydrogenase C-terminal domain-like"/>
    <property type="match status" value="1"/>
</dbReference>
<dbReference type="PANTHER" id="PTHR21708">
    <property type="entry name" value="PROBABLE 2-DEHYDROPANTOATE 2-REDUCTASE"/>
    <property type="match status" value="1"/>
</dbReference>
<dbReference type="NCBIfam" id="TIGR00745">
    <property type="entry name" value="apbA_panE"/>
    <property type="match status" value="1"/>
</dbReference>
<dbReference type="InterPro" id="IPR013328">
    <property type="entry name" value="6PGD_dom2"/>
</dbReference>